<accession>A0A518K3B2</accession>
<feature type="transmembrane region" description="Helical" evidence="6">
    <location>
        <begin position="77"/>
        <end position="95"/>
    </location>
</feature>
<feature type="transmembrane region" description="Helical" evidence="6">
    <location>
        <begin position="159"/>
        <end position="179"/>
    </location>
</feature>
<keyword evidence="3 6" id="KW-0812">Transmembrane</keyword>
<feature type="transmembrane region" description="Helical" evidence="6">
    <location>
        <begin position="102"/>
        <end position="121"/>
    </location>
</feature>
<feature type="transmembrane region" description="Helical" evidence="6">
    <location>
        <begin position="191"/>
        <end position="209"/>
    </location>
</feature>
<evidence type="ECO:0000256" key="2">
    <source>
        <dbReference type="ARBA" id="ARBA00022475"/>
    </source>
</evidence>
<feature type="domain" description="EamA" evidence="7">
    <location>
        <begin position="6"/>
        <end position="117"/>
    </location>
</feature>
<dbReference type="AlphaFoldDB" id="A0A518K3B2"/>
<dbReference type="PANTHER" id="PTHR42920:SF11">
    <property type="entry name" value="INNER MEMBRANE PROTEIN YTFF"/>
    <property type="match status" value="1"/>
</dbReference>
<dbReference type="InterPro" id="IPR051258">
    <property type="entry name" value="Diverse_Substrate_Transporter"/>
</dbReference>
<feature type="transmembrane region" description="Helical" evidence="6">
    <location>
        <begin position="12"/>
        <end position="31"/>
    </location>
</feature>
<dbReference type="GO" id="GO:0005886">
    <property type="term" value="C:plasma membrane"/>
    <property type="evidence" value="ECO:0007669"/>
    <property type="project" value="UniProtKB-SubCell"/>
</dbReference>
<sequence>MLWIKLSHVEPVLLTGLRLAIAALFLSPWAFRDWRRHRAQLNWTHLRDSAIPGLVLTAHFISWINGARMTLATNGSLVVNLTPIATPFLLAALSGERVTRREIAATLLASVGLAIMFVADYRLAPETFYGDLVCFGSMLLFALYLVLGRKFRHHPTTMLYVTPLYAFAALAALIIAPLVGERWPSDWQAEAPWVLLLALLPTIIGHSLLNQAMRVLRGQVVAIVNMSQFLFAGLLAWAVLGEQPAAPFYAAALFVVTAGAVAAGADRRWRTARVVSEAT</sequence>
<feature type="domain" description="EamA" evidence="7">
    <location>
        <begin position="129"/>
        <end position="258"/>
    </location>
</feature>
<evidence type="ECO:0000259" key="7">
    <source>
        <dbReference type="Pfam" id="PF00892"/>
    </source>
</evidence>
<keyword evidence="5 6" id="KW-0472">Membrane</keyword>
<proteinExistence type="predicted"/>
<dbReference type="Proteomes" id="UP000316426">
    <property type="component" value="Chromosome"/>
</dbReference>
<reference evidence="8 9" key="1">
    <citation type="submission" date="2019-02" db="EMBL/GenBank/DDBJ databases">
        <title>Deep-cultivation of Planctomycetes and their phenomic and genomic characterization uncovers novel biology.</title>
        <authorList>
            <person name="Wiegand S."/>
            <person name="Jogler M."/>
            <person name="Boedeker C."/>
            <person name="Pinto D."/>
            <person name="Vollmers J."/>
            <person name="Rivas-Marin E."/>
            <person name="Kohn T."/>
            <person name="Peeters S.H."/>
            <person name="Heuer A."/>
            <person name="Rast P."/>
            <person name="Oberbeckmann S."/>
            <person name="Bunk B."/>
            <person name="Jeske O."/>
            <person name="Meyerdierks A."/>
            <person name="Storesund J.E."/>
            <person name="Kallscheuer N."/>
            <person name="Luecker S."/>
            <person name="Lage O.M."/>
            <person name="Pohl T."/>
            <person name="Merkel B.J."/>
            <person name="Hornburger P."/>
            <person name="Mueller R.-W."/>
            <person name="Bruemmer F."/>
            <person name="Labrenz M."/>
            <person name="Spormann A.M."/>
            <person name="Op den Camp H."/>
            <person name="Overmann J."/>
            <person name="Amann R."/>
            <person name="Jetten M.S.M."/>
            <person name="Mascher T."/>
            <person name="Medema M.H."/>
            <person name="Devos D.P."/>
            <person name="Kaster A.-K."/>
            <person name="Ovreas L."/>
            <person name="Rohde M."/>
            <person name="Galperin M.Y."/>
            <person name="Jogler C."/>
        </authorList>
    </citation>
    <scope>NUCLEOTIDE SEQUENCE [LARGE SCALE GENOMIC DNA]</scope>
    <source>
        <strain evidence="8 9">Spa11</strain>
    </source>
</reference>
<keyword evidence="4 6" id="KW-1133">Transmembrane helix</keyword>
<feature type="transmembrane region" description="Helical" evidence="6">
    <location>
        <begin position="221"/>
        <end position="240"/>
    </location>
</feature>
<dbReference type="EMBL" id="CP036349">
    <property type="protein sequence ID" value="QDV72298.1"/>
    <property type="molecule type" value="Genomic_DNA"/>
</dbReference>
<evidence type="ECO:0000256" key="3">
    <source>
        <dbReference type="ARBA" id="ARBA00022692"/>
    </source>
</evidence>
<comment type="subcellular location">
    <subcellularLocation>
        <location evidence="1">Cell membrane</location>
        <topology evidence="1">Multi-pass membrane protein</topology>
    </subcellularLocation>
</comment>
<dbReference type="InterPro" id="IPR037185">
    <property type="entry name" value="EmrE-like"/>
</dbReference>
<evidence type="ECO:0000256" key="5">
    <source>
        <dbReference type="ARBA" id="ARBA00023136"/>
    </source>
</evidence>
<evidence type="ECO:0000256" key="6">
    <source>
        <dbReference type="SAM" id="Phobius"/>
    </source>
</evidence>
<dbReference type="PANTHER" id="PTHR42920">
    <property type="entry name" value="OS03G0707200 PROTEIN-RELATED"/>
    <property type="match status" value="1"/>
</dbReference>
<dbReference type="Pfam" id="PF00892">
    <property type="entry name" value="EamA"/>
    <property type="match status" value="2"/>
</dbReference>
<organism evidence="8 9">
    <name type="scientific">Botrimarina mediterranea</name>
    <dbReference type="NCBI Taxonomy" id="2528022"/>
    <lineage>
        <taxon>Bacteria</taxon>
        <taxon>Pseudomonadati</taxon>
        <taxon>Planctomycetota</taxon>
        <taxon>Planctomycetia</taxon>
        <taxon>Pirellulales</taxon>
        <taxon>Lacipirellulaceae</taxon>
        <taxon>Botrimarina</taxon>
    </lineage>
</organism>
<feature type="transmembrane region" description="Helical" evidence="6">
    <location>
        <begin position="246"/>
        <end position="265"/>
    </location>
</feature>
<evidence type="ECO:0000256" key="1">
    <source>
        <dbReference type="ARBA" id="ARBA00004651"/>
    </source>
</evidence>
<dbReference type="KEGG" id="bmei:Spa11_04720"/>
<protein>
    <submittedName>
        <fullName evidence="8">EamA-like transporter family protein</fullName>
    </submittedName>
</protein>
<keyword evidence="2" id="KW-1003">Cell membrane</keyword>
<keyword evidence="9" id="KW-1185">Reference proteome</keyword>
<evidence type="ECO:0000256" key="4">
    <source>
        <dbReference type="ARBA" id="ARBA00022989"/>
    </source>
</evidence>
<name>A0A518K3B2_9BACT</name>
<feature type="transmembrane region" description="Helical" evidence="6">
    <location>
        <begin position="51"/>
        <end position="71"/>
    </location>
</feature>
<gene>
    <name evidence="8" type="ORF">Spa11_04720</name>
</gene>
<feature type="transmembrane region" description="Helical" evidence="6">
    <location>
        <begin position="127"/>
        <end position="147"/>
    </location>
</feature>
<evidence type="ECO:0000313" key="9">
    <source>
        <dbReference type="Proteomes" id="UP000316426"/>
    </source>
</evidence>
<dbReference type="SUPFAM" id="SSF103481">
    <property type="entry name" value="Multidrug resistance efflux transporter EmrE"/>
    <property type="match status" value="2"/>
</dbReference>
<evidence type="ECO:0000313" key="8">
    <source>
        <dbReference type="EMBL" id="QDV72298.1"/>
    </source>
</evidence>
<dbReference type="InterPro" id="IPR000620">
    <property type="entry name" value="EamA_dom"/>
</dbReference>